<feature type="chain" id="PRO_5044000487" description="Pectinesterase inhibitor domain-containing protein" evidence="1">
    <location>
        <begin position="26"/>
        <end position="319"/>
    </location>
</feature>
<dbReference type="InterPro" id="IPR035513">
    <property type="entry name" value="Invertase/methylesterase_inhib"/>
</dbReference>
<dbReference type="Proteomes" id="UP000823749">
    <property type="component" value="Chromosome 6"/>
</dbReference>
<evidence type="ECO:0008006" key="4">
    <source>
        <dbReference type="Google" id="ProtNLM"/>
    </source>
</evidence>
<proteinExistence type="predicted"/>
<gene>
    <name evidence="2" type="ORF">RHGRI_018136</name>
</gene>
<reference evidence="2 3" key="1">
    <citation type="submission" date="2020-08" db="EMBL/GenBank/DDBJ databases">
        <title>Plant Genome Project.</title>
        <authorList>
            <person name="Zhang R.-G."/>
        </authorList>
    </citation>
    <scope>NUCLEOTIDE SEQUENCE [LARGE SCALE GENOMIC DNA]</scope>
    <source>
        <strain evidence="2">WSP0</strain>
        <tissue evidence="2">Leaf</tissue>
    </source>
</reference>
<feature type="signal peptide" evidence="1">
    <location>
        <begin position="1"/>
        <end position="25"/>
    </location>
</feature>
<evidence type="ECO:0000256" key="1">
    <source>
        <dbReference type="SAM" id="SignalP"/>
    </source>
</evidence>
<name>A0AAV6K0B1_9ERIC</name>
<sequence length="319" mass="36171">MSSVSLQSLFILLCFLAFHGQCSEARYLQTSKVLFRSVYTFGDSFVDPGNSHLRVIFRLTVKIYPTRRFSRTRISGNRRPLENLPVETLPEKSLLYSGKLLLNGVVLEVQHTTWVWEITRGHTWPPTWISMSHLTYRNKVFFLDGFSFASAFTQWLVISILNQVIWLEQSVPELSTMICAYRFSNPILVQQPQMLKASDRSQSMRVKPRLTRPSILLALSLINSTPAASLLKDVYQTCTRNYETDISKLETAKNLLSSPNYKSASALATDATTNILSCDTTFILSPEPDASAILSFLDLTKKSEDLARIIEIILVDFLV</sequence>
<protein>
    <recommendedName>
        <fullName evidence="4">Pectinesterase inhibitor domain-containing protein</fullName>
    </recommendedName>
</protein>
<accession>A0AAV6K0B1</accession>
<evidence type="ECO:0000313" key="2">
    <source>
        <dbReference type="EMBL" id="KAG5545871.1"/>
    </source>
</evidence>
<keyword evidence="3" id="KW-1185">Reference proteome</keyword>
<organism evidence="2 3">
    <name type="scientific">Rhododendron griersonianum</name>
    <dbReference type="NCBI Taxonomy" id="479676"/>
    <lineage>
        <taxon>Eukaryota</taxon>
        <taxon>Viridiplantae</taxon>
        <taxon>Streptophyta</taxon>
        <taxon>Embryophyta</taxon>
        <taxon>Tracheophyta</taxon>
        <taxon>Spermatophyta</taxon>
        <taxon>Magnoliopsida</taxon>
        <taxon>eudicotyledons</taxon>
        <taxon>Gunneridae</taxon>
        <taxon>Pentapetalae</taxon>
        <taxon>asterids</taxon>
        <taxon>Ericales</taxon>
        <taxon>Ericaceae</taxon>
        <taxon>Ericoideae</taxon>
        <taxon>Rhodoreae</taxon>
        <taxon>Rhododendron</taxon>
    </lineage>
</organism>
<keyword evidence="1" id="KW-0732">Signal</keyword>
<comment type="caution">
    <text evidence="2">The sequence shown here is derived from an EMBL/GenBank/DDBJ whole genome shotgun (WGS) entry which is preliminary data.</text>
</comment>
<dbReference type="SUPFAM" id="SSF101148">
    <property type="entry name" value="Plant invertase/pectin methylesterase inhibitor"/>
    <property type="match status" value="1"/>
</dbReference>
<dbReference type="Gene3D" id="1.20.140.40">
    <property type="entry name" value="Invertase/pectin methylesterase inhibitor family protein"/>
    <property type="match status" value="1"/>
</dbReference>
<dbReference type="AlphaFoldDB" id="A0AAV6K0B1"/>
<dbReference type="EMBL" id="JACTNZ010000006">
    <property type="protein sequence ID" value="KAG5545871.1"/>
    <property type="molecule type" value="Genomic_DNA"/>
</dbReference>
<evidence type="ECO:0000313" key="3">
    <source>
        <dbReference type="Proteomes" id="UP000823749"/>
    </source>
</evidence>